<sequence length="269" mass="31217">MKTDVIKRNFFRLIRSGALNEFESLEPMSAFKWNQLMQYVKAQNVLSIVQKGIKNHQYDEGMNVPPILLADLIQATDTHPTLRLPTVMSNPVLNKRLRNIQENERHEIDASVETIELLNMIVRNTYALLNRDIALCAVLELGVFLRTRGNKVDFVKLDRWLLQLHLRRMARLEGSLLISLFQFEQAEIPFVERLEAGATRLALRSLETSVEIITDEWHFKQSRSGFVQNNPVTLKRNLRRSIRCIRYAPIETVSSFISNFTHSLSEIEE</sequence>
<proteinExistence type="predicted"/>
<evidence type="ECO:0000313" key="1">
    <source>
        <dbReference type="EMBL" id="ERK00009.1"/>
    </source>
</evidence>
<accession>U2ML85</accession>
<keyword evidence="2" id="KW-1185">Reference proteome</keyword>
<comment type="caution">
    <text evidence="1">The sequence shown here is derived from an EMBL/GenBank/DDBJ whole genome shotgun (WGS) entry which is preliminary data.</text>
</comment>
<evidence type="ECO:0000313" key="2">
    <source>
        <dbReference type="Proteomes" id="UP000016600"/>
    </source>
</evidence>
<reference evidence="1 2" key="1">
    <citation type="submission" date="2013-08" db="EMBL/GenBank/DDBJ databases">
        <authorList>
            <person name="Durkin A.S."/>
            <person name="Haft D.R."/>
            <person name="McCorrison J."/>
            <person name="Torralba M."/>
            <person name="Gillis M."/>
            <person name="Haft D.H."/>
            <person name="Methe B."/>
            <person name="Sutton G."/>
            <person name="Nelson K.E."/>
        </authorList>
    </citation>
    <scope>NUCLEOTIDE SEQUENCE [LARGE SCALE GENOMIC DNA]</scope>
    <source>
        <strain evidence="1 2">F0068</strain>
    </source>
</reference>
<dbReference type="EMBL" id="AWET01000040">
    <property type="protein sequence ID" value="ERK00009.1"/>
    <property type="molecule type" value="Genomic_DNA"/>
</dbReference>
<gene>
    <name evidence="1" type="ORF">HMPREF1218_1576</name>
</gene>
<protein>
    <submittedName>
        <fullName evidence="1">Uncharacterized protein</fullName>
    </submittedName>
</protein>
<dbReference type="PATRIC" id="fig|1081904.3.peg.1797"/>
<dbReference type="RefSeq" id="WP_021584359.1">
    <property type="nucleotide sequence ID" value="NZ_AWET01000040.1"/>
</dbReference>
<organism evidence="1 2">
    <name type="scientific">Hoylesella pleuritidis F0068</name>
    <dbReference type="NCBI Taxonomy" id="1081904"/>
    <lineage>
        <taxon>Bacteria</taxon>
        <taxon>Pseudomonadati</taxon>
        <taxon>Bacteroidota</taxon>
        <taxon>Bacteroidia</taxon>
        <taxon>Bacteroidales</taxon>
        <taxon>Prevotellaceae</taxon>
        <taxon>Hoylesella</taxon>
    </lineage>
</organism>
<name>U2ML85_9BACT</name>
<dbReference type="Proteomes" id="UP000016600">
    <property type="component" value="Unassembled WGS sequence"/>
</dbReference>
<dbReference type="AlphaFoldDB" id="U2ML85"/>